<organism evidence="1 2">
    <name type="scientific">Malus baccata</name>
    <name type="common">Siberian crab apple</name>
    <name type="synonym">Pyrus baccata</name>
    <dbReference type="NCBI Taxonomy" id="106549"/>
    <lineage>
        <taxon>Eukaryota</taxon>
        <taxon>Viridiplantae</taxon>
        <taxon>Streptophyta</taxon>
        <taxon>Embryophyta</taxon>
        <taxon>Tracheophyta</taxon>
        <taxon>Spermatophyta</taxon>
        <taxon>Magnoliopsida</taxon>
        <taxon>eudicotyledons</taxon>
        <taxon>Gunneridae</taxon>
        <taxon>Pentapetalae</taxon>
        <taxon>rosids</taxon>
        <taxon>fabids</taxon>
        <taxon>Rosales</taxon>
        <taxon>Rosaceae</taxon>
        <taxon>Amygdaloideae</taxon>
        <taxon>Maleae</taxon>
        <taxon>Malus</taxon>
    </lineage>
</organism>
<comment type="caution">
    <text evidence="1">The sequence shown here is derived from an EMBL/GenBank/DDBJ whole genome shotgun (WGS) entry which is preliminary data.</text>
</comment>
<dbReference type="AlphaFoldDB" id="A0A540NQC6"/>
<dbReference type="Proteomes" id="UP000315295">
    <property type="component" value="Unassembled WGS sequence"/>
</dbReference>
<proteinExistence type="predicted"/>
<dbReference type="EMBL" id="VIEB01000013">
    <property type="protein sequence ID" value="TQE13237.1"/>
    <property type="molecule type" value="Genomic_DNA"/>
</dbReference>
<name>A0A540NQC6_MALBA</name>
<accession>A0A540NQC6</accession>
<keyword evidence="2" id="KW-1185">Reference proteome</keyword>
<gene>
    <name evidence="1" type="ORF">C1H46_001321</name>
</gene>
<evidence type="ECO:0000313" key="2">
    <source>
        <dbReference type="Proteomes" id="UP000315295"/>
    </source>
</evidence>
<protein>
    <submittedName>
        <fullName evidence="1">Uncharacterized protein</fullName>
    </submittedName>
</protein>
<evidence type="ECO:0000313" key="1">
    <source>
        <dbReference type="EMBL" id="TQE13237.1"/>
    </source>
</evidence>
<sequence>MINNRDRNYDKETWSRLHKLSREAGGVFIPINKNRAVYTANEPDNLRKTPASVLWQCWRRHILGSRPRNIIGQWWHWHQRPFNAMNNVRIVNVEIRGSDKNVVERDPSAIGTESKLCVVSSEGGVEWELEEGFVIQGPGGVDVSTKRGGAEDLA</sequence>
<reference evidence="1 2" key="1">
    <citation type="journal article" date="2019" name="G3 (Bethesda)">
        <title>Sequencing of a Wild Apple (Malus baccata) Genome Unravels the Differences Between Cultivated and Wild Apple Species Regarding Disease Resistance and Cold Tolerance.</title>
        <authorList>
            <person name="Chen X."/>
        </authorList>
    </citation>
    <scope>NUCLEOTIDE SEQUENCE [LARGE SCALE GENOMIC DNA]</scope>
    <source>
        <strain evidence="2">cv. Shandingzi</strain>
        <tissue evidence="1">Leaves</tissue>
    </source>
</reference>